<dbReference type="GeneID" id="68869376"/>
<organism evidence="2 3">
    <name type="scientific">Pseudosulfitobacter pseudonitzschiae</name>
    <dbReference type="NCBI Taxonomy" id="1402135"/>
    <lineage>
        <taxon>Bacteria</taxon>
        <taxon>Pseudomonadati</taxon>
        <taxon>Pseudomonadota</taxon>
        <taxon>Alphaproteobacteria</taxon>
        <taxon>Rhodobacterales</taxon>
        <taxon>Roseobacteraceae</taxon>
        <taxon>Pseudosulfitobacter</taxon>
    </lineage>
</organism>
<evidence type="ECO:0008006" key="4">
    <source>
        <dbReference type="Google" id="ProtNLM"/>
    </source>
</evidence>
<gene>
    <name evidence="2" type="ORF">SUH3_20435</name>
</gene>
<proteinExistence type="predicted"/>
<dbReference type="EMBL" id="JAMD01000005">
    <property type="protein sequence ID" value="KEJ95878.1"/>
    <property type="molecule type" value="Genomic_DNA"/>
</dbReference>
<evidence type="ECO:0000256" key="1">
    <source>
        <dbReference type="SAM" id="SignalP"/>
    </source>
</evidence>
<keyword evidence="1" id="KW-0732">Signal</keyword>
<keyword evidence="3" id="KW-1185">Reference proteome</keyword>
<dbReference type="SUPFAM" id="SSF48452">
    <property type="entry name" value="TPR-like"/>
    <property type="match status" value="1"/>
</dbReference>
<accession>A0A073IZT5</accession>
<feature type="chain" id="PRO_5001690123" description="DUF560 domain-containing protein" evidence="1">
    <location>
        <begin position="30"/>
        <end position="456"/>
    </location>
</feature>
<dbReference type="InterPro" id="IPR011990">
    <property type="entry name" value="TPR-like_helical_dom_sf"/>
</dbReference>
<dbReference type="AlphaFoldDB" id="A0A073IZT5"/>
<name>A0A073IZT5_9RHOB</name>
<protein>
    <recommendedName>
        <fullName evidence="4">DUF560 domain-containing protein</fullName>
    </recommendedName>
</protein>
<comment type="caution">
    <text evidence="2">The sequence shown here is derived from an EMBL/GenBank/DDBJ whole genome shotgun (WGS) entry which is preliminary data.</text>
</comment>
<dbReference type="OrthoDB" id="7684399at2"/>
<reference evidence="2 3" key="1">
    <citation type="submission" date="2014-01" db="EMBL/GenBank/DDBJ databases">
        <title>Sulfitobacter sp. H3 (MCCC 1A00686) Genome Sequencing.</title>
        <authorList>
            <person name="Lai Q."/>
            <person name="Hong Z."/>
        </authorList>
    </citation>
    <scope>NUCLEOTIDE SEQUENCE [LARGE SCALE GENOMIC DNA]</scope>
    <source>
        <strain evidence="2 3">H3</strain>
    </source>
</reference>
<evidence type="ECO:0000313" key="2">
    <source>
        <dbReference type="EMBL" id="KEJ95878.1"/>
    </source>
</evidence>
<dbReference type="Gene3D" id="1.25.40.10">
    <property type="entry name" value="Tetratricopeptide repeat domain"/>
    <property type="match status" value="1"/>
</dbReference>
<dbReference type="Proteomes" id="UP000027746">
    <property type="component" value="Unassembled WGS sequence"/>
</dbReference>
<evidence type="ECO:0000313" key="3">
    <source>
        <dbReference type="Proteomes" id="UP000027746"/>
    </source>
</evidence>
<dbReference type="RefSeq" id="WP_037926286.1">
    <property type="nucleotide sequence ID" value="NZ_CP054599.1"/>
</dbReference>
<sequence length="456" mass="49902">MSRRSKSTRRAAALWLALALSVSAVPAVAQTTTLSPDQARMAAAKLLSEGHARASIELTRVLVQRDPQDATSLILLAQGLRTTGDFKAAQDAARQAWKAADRDVEKYGAALAMAQALSSDNHKTRAQLWLRRAAQVAPSEATRARAIRDYQFVRMANPWSVNLSFGLVPSDNVNNAPRDNTIVLGGLVFVDPTAVPLSGVEISSQARLRYNFNITETHRNYAALRWAETRVVLTDDAVPAGVEDGDFLYQQLRAQIGRDFTTGPGKPRHSYSLSYGRIWYGGSHLSDEVRADWSSTFTLPEKHYLTWSADIGYAERQDNDVRSGTTGSLGLSWSRPTADDGRLTLDAEAGRTVTDSKTLTHSRAKLGLTYVLGQKVFGARTSVALSGQFRSYDDAVYGPDPRQDVSASLSTSFLFTELDSYGFAPKVTLDISRNHSNIGRFDTQSMGLNIGFQSVF</sequence>
<feature type="signal peptide" evidence="1">
    <location>
        <begin position="1"/>
        <end position="29"/>
    </location>
</feature>